<evidence type="ECO:0000313" key="2">
    <source>
        <dbReference type="Proteomes" id="UP000789920"/>
    </source>
</evidence>
<name>A0ACA9RRC3_9GLOM</name>
<keyword evidence="2" id="KW-1185">Reference proteome</keyword>
<proteinExistence type="predicted"/>
<sequence>KLTLREAINFIFDMWNDVNDITIKNCWKATKIMPKASKSSKYKEEEDSQEESRPENELEYVISKTFLIENNLGVQELINNIEKYTHLIDQLVVTEDALTDKGIIEMATEALKKVIKFQESLEVRKGFDEKELKML</sequence>
<accession>A0ACA9RRC3</accession>
<organism evidence="1 2">
    <name type="scientific">Racocetra persica</name>
    <dbReference type="NCBI Taxonomy" id="160502"/>
    <lineage>
        <taxon>Eukaryota</taxon>
        <taxon>Fungi</taxon>
        <taxon>Fungi incertae sedis</taxon>
        <taxon>Mucoromycota</taxon>
        <taxon>Glomeromycotina</taxon>
        <taxon>Glomeromycetes</taxon>
        <taxon>Diversisporales</taxon>
        <taxon>Gigasporaceae</taxon>
        <taxon>Racocetra</taxon>
    </lineage>
</organism>
<dbReference type="EMBL" id="CAJVQC010065430">
    <property type="protein sequence ID" value="CAG8805499.1"/>
    <property type="molecule type" value="Genomic_DNA"/>
</dbReference>
<comment type="caution">
    <text evidence="1">The sequence shown here is derived from an EMBL/GenBank/DDBJ whole genome shotgun (WGS) entry which is preliminary data.</text>
</comment>
<gene>
    <name evidence="1" type="ORF">RPERSI_LOCUS21945</name>
</gene>
<feature type="non-terminal residue" evidence="1">
    <location>
        <position position="1"/>
    </location>
</feature>
<dbReference type="Proteomes" id="UP000789920">
    <property type="component" value="Unassembled WGS sequence"/>
</dbReference>
<reference evidence="1" key="1">
    <citation type="submission" date="2021-06" db="EMBL/GenBank/DDBJ databases">
        <authorList>
            <person name="Kallberg Y."/>
            <person name="Tangrot J."/>
            <person name="Rosling A."/>
        </authorList>
    </citation>
    <scope>NUCLEOTIDE SEQUENCE</scope>
    <source>
        <strain evidence="1">MA461A</strain>
    </source>
</reference>
<protein>
    <submittedName>
        <fullName evidence="1">26158_t:CDS:1</fullName>
    </submittedName>
</protein>
<evidence type="ECO:0000313" key="1">
    <source>
        <dbReference type="EMBL" id="CAG8805499.1"/>
    </source>
</evidence>